<evidence type="ECO:0000256" key="3">
    <source>
        <dbReference type="ARBA" id="ARBA00023002"/>
    </source>
</evidence>
<proteinExistence type="inferred from homology"/>
<evidence type="ECO:0000256" key="2">
    <source>
        <dbReference type="ARBA" id="ARBA00022857"/>
    </source>
</evidence>
<dbReference type="Pfam" id="PF00106">
    <property type="entry name" value="adh_short"/>
    <property type="match status" value="1"/>
</dbReference>
<dbReference type="SUPFAM" id="SSF51735">
    <property type="entry name" value="NAD(P)-binding Rossmann-fold domains"/>
    <property type="match status" value="1"/>
</dbReference>
<evidence type="ECO:0000256" key="1">
    <source>
        <dbReference type="ARBA" id="ARBA00006484"/>
    </source>
</evidence>
<gene>
    <name evidence="4" type="primary">TBLA0B06720</name>
    <name evidence="4" type="ORF">TBLA_0B06720</name>
</gene>
<accession>I2GZE2</accession>
<dbReference type="GeneID" id="14494430"/>
<evidence type="ECO:0008006" key="6">
    <source>
        <dbReference type="Google" id="ProtNLM"/>
    </source>
</evidence>
<dbReference type="HOGENOM" id="CLU_010194_44_6_1"/>
<dbReference type="GO" id="GO:0016491">
    <property type="term" value="F:oxidoreductase activity"/>
    <property type="evidence" value="ECO:0007669"/>
    <property type="project" value="UniProtKB-KW"/>
</dbReference>
<dbReference type="PANTHER" id="PTHR24320:SF236">
    <property type="entry name" value="SHORT-CHAIN DEHYDROGENASE-RELATED"/>
    <property type="match status" value="1"/>
</dbReference>
<dbReference type="AlphaFoldDB" id="I2GZE2"/>
<protein>
    <recommendedName>
        <fullName evidence="6">Ketoreductase (KR) domain-containing protein</fullName>
    </recommendedName>
</protein>
<keyword evidence="5" id="KW-1185">Reference proteome</keyword>
<dbReference type="InterPro" id="IPR036291">
    <property type="entry name" value="NAD(P)-bd_dom_sf"/>
</dbReference>
<dbReference type="InParanoid" id="I2GZE2"/>
<dbReference type="OrthoDB" id="191139at2759"/>
<dbReference type="KEGG" id="tbl:TBLA_0B06720"/>
<dbReference type="STRING" id="1071380.I2GZE2"/>
<evidence type="ECO:0000313" key="4">
    <source>
        <dbReference type="EMBL" id="CCH59494.1"/>
    </source>
</evidence>
<reference evidence="4 5" key="1">
    <citation type="journal article" date="2011" name="Proc. Natl. Acad. Sci. U.S.A.">
        <title>Evolutionary erosion of yeast sex chromosomes by mating-type switching accidents.</title>
        <authorList>
            <person name="Gordon J.L."/>
            <person name="Armisen D."/>
            <person name="Proux-Wera E."/>
            <person name="Oheigeartaigh S.S."/>
            <person name="Byrne K.P."/>
            <person name="Wolfe K.H."/>
        </authorList>
    </citation>
    <scope>NUCLEOTIDE SEQUENCE [LARGE SCALE GENOMIC DNA]</scope>
    <source>
        <strain evidence="5">ATCC 34711 / CBS 6284 / DSM 70876 / NBRC 10599 / NRRL Y-10934 / UCD 77-7</strain>
    </source>
</reference>
<dbReference type="OMA" id="NEEGIWP"/>
<name>I2GZE2_HENB6</name>
<dbReference type="PANTHER" id="PTHR24320">
    <property type="entry name" value="RETINOL DEHYDROGENASE"/>
    <property type="match status" value="1"/>
</dbReference>
<dbReference type="RefSeq" id="XP_004179013.1">
    <property type="nucleotide sequence ID" value="XM_004178965.1"/>
</dbReference>
<comment type="similarity">
    <text evidence="1">Belongs to the short-chain dehydrogenases/reductases (SDR) family.</text>
</comment>
<organism evidence="4 5">
    <name type="scientific">Henningerozyma blattae (strain ATCC 34711 / CBS 6284 / DSM 70876 / NBRC 10599 / NRRL Y-10934 / UCD 77-7)</name>
    <name type="common">Yeast</name>
    <name type="synonym">Tetrapisispora blattae</name>
    <dbReference type="NCBI Taxonomy" id="1071380"/>
    <lineage>
        <taxon>Eukaryota</taxon>
        <taxon>Fungi</taxon>
        <taxon>Dikarya</taxon>
        <taxon>Ascomycota</taxon>
        <taxon>Saccharomycotina</taxon>
        <taxon>Saccharomycetes</taxon>
        <taxon>Saccharomycetales</taxon>
        <taxon>Saccharomycetaceae</taxon>
        <taxon>Henningerozyma</taxon>
    </lineage>
</organism>
<keyword evidence="2" id="KW-0521">NADP</keyword>
<keyword evidence="3" id="KW-0560">Oxidoreductase</keyword>
<dbReference type="InterPro" id="IPR002347">
    <property type="entry name" value="SDR_fam"/>
</dbReference>
<evidence type="ECO:0000313" key="5">
    <source>
        <dbReference type="Proteomes" id="UP000002866"/>
    </source>
</evidence>
<sequence>MTEPAPSFSTLKIISDVYYGCWPNKPKYLPDDYPDLTGKTALVTGSNQGIGYKAICLLFSKNCNIIAVVRTTSNGEKARDQILKDFPLSKGKISVIGGNDYNDLATIKPVAHQIKTVLGNDPLNIIIHNAGIMPNENKGTTVQGHEDIFQVNTMAPQLLQSYLDPLFLKKDDSLKRVVWVSSAGHLFAFPKYGINWENPSFKGIPIDERPFVSQSYGQSKAGNILQAKAWATTNKQAVDEIGCVSVSCYPGNFGTNIQKDWPWLLRNAIKLACTDTIYGAYTELYSALSPELTTSSQGAYILPFGEVGLPREDIQAALQNGTDLKFWELVDSLIENYK</sequence>
<dbReference type="PRINTS" id="PR00081">
    <property type="entry name" value="GDHRDH"/>
</dbReference>
<dbReference type="Gene3D" id="3.40.50.720">
    <property type="entry name" value="NAD(P)-binding Rossmann-like Domain"/>
    <property type="match status" value="1"/>
</dbReference>
<dbReference type="eggNOG" id="KOG1208">
    <property type="taxonomic scope" value="Eukaryota"/>
</dbReference>
<dbReference type="Proteomes" id="UP000002866">
    <property type="component" value="Chromosome 2"/>
</dbReference>
<dbReference type="EMBL" id="HE806317">
    <property type="protein sequence ID" value="CCH59494.1"/>
    <property type="molecule type" value="Genomic_DNA"/>
</dbReference>